<evidence type="ECO:0000256" key="3">
    <source>
        <dbReference type="ARBA" id="ARBA00023163"/>
    </source>
</evidence>
<dbReference type="SMART" id="SM00345">
    <property type="entry name" value="HTH_GNTR"/>
    <property type="match status" value="1"/>
</dbReference>
<dbReference type="Pfam" id="PF07729">
    <property type="entry name" value="FCD"/>
    <property type="match status" value="1"/>
</dbReference>
<evidence type="ECO:0000313" key="5">
    <source>
        <dbReference type="EMBL" id="MFC7446404.1"/>
    </source>
</evidence>
<keyword evidence="2" id="KW-0238">DNA-binding</keyword>
<accession>A0ABW2RS80</accession>
<name>A0ABW2RS80_9NOCA</name>
<keyword evidence="3" id="KW-0804">Transcription</keyword>
<protein>
    <submittedName>
        <fullName evidence="5">FadR/GntR family transcriptional regulator</fullName>
    </submittedName>
</protein>
<sequence>MDRAERPQKTAMIIARRIIADIEREGLRPGDRLPPERVMLEQYQVGRGTLRESLRYLELSGALSIKPGPGGGPTVQKPDGSHLMTGLGLLLQFEESPFGTIVEARVGLEPLMARMAAERRTEEHRLGLAEAVRAMEERLDDLEVFLAANRRFHNTIAWASGNALFGHLVDAMDGVFVGAGLGVAYPQRIRAKVVEDDLAIYTAIADGDPDAAEGAMRAHVSQWTSYLREKFPDELSRPIAWNVMR</sequence>
<dbReference type="InterPro" id="IPR008920">
    <property type="entry name" value="TF_FadR/GntR_C"/>
</dbReference>
<dbReference type="PANTHER" id="PTHR43537:SF5">
    <property type="entry name" value="UXU OPERON TRANSCRIPTIONAL REGULATOR"/>
    <property type="match status" value="1"/>
</dbReference>
<proteinExistence type="predicted"/>
<feature type="domain" description="HTH gntR-type" evidence="4">
    <location>
        <begin position="8"/>
        <end position="78"/>
    </location>
</feature>
<dbReference type="SUPFAM" id="SSF46785">
    <property type="entry name" value="Winged helix' DNA-binding domain"/>
    <property type="match status" value="1"/>
</dbReference>
<evidence type="ECO:0000313" key="6">
    <source>
        <dbReference type="Proteomes" id="UP001596484"/>
    </source>
</evidence>
<evidence type="ECO:0000256" key="1">
    <source>
        <dbReference type="ARBA" id="ARBA00023015"/>
    </source>
</evidence>
<dbReference type="SMART" id="SM00895">
    <property type="entry name" value="FCD"/>
    <property type="match status" value="1"/>
</dbReference>
<dbReference type="SUPFAM" id="SSF48008">
    <property type="entry name" value="GntR ligand-binding domain-like"/>
    <property type="match status" value="1"/>
</dbReference>
<evidence type="ECO:0000259" key="4">
    <source>
        <dbReference type="PROSITE" id="PS50949"/>
    </source>
</evidence>
<comment type="caution">
    <text evidence="5">The sequence shown here is derived from an EMBL/GenBank/DDBJ whole genome shotgun (WGS) entry which is preliminary data.</text>
</comment>
<keyword evidence="1" id="KW-0805">Transcription regulation</keyword>
<dbReference type="InterPro" id="IPR036388">
    <property type="entry name" value="WH-like_DNA-bd_sf"/>
</dbReference>
<dbReference type="Pfam" id="PF00392">
    <property type="entry name" value="GntR"/>
    <property type="match status" value="1"/>
</dbReference>
<dbReference type="PANTHER" id="PTHR43537">
    <property type="entry name" value="TRANSCRIPTIONAL REGULATOR, GNTR FAMILY"/>
    <property type="match status" value="1"/>
</dbReference>
<dbReference type="PRINTS" id="PR00035">
    <property type="entry name" value="HTHGNTR"/>
</dbReference>
<keyword evidence="6" id="KW-1185">Reference proteome</keyword>
<dbReference type="RefSeq" id="WP_378400531.1">
    <property type="nucleotide sequence ID" value="NZ_JBHTCS010000001.1"/>
</dbReference>
<gene>
    <name evidence="5" type="ORF">ACFQS9_00720</name>
</gene>
<dbReference type="InterPro" id="IPR011711">
    <property type="entry name" value="GntR_C"/>
</dbReference>
<evidence type="ECO:0000256" key="2">
    <source>
        <dbReference type="ARBA" id="ARBA00023125"/>
    </source>
</evidence>
<dbReference type="Proteomes" id="UP001596484">
    <property type="component" value="Unassembled WGS sequence"/>
</dbReference>
<dbReference type="Gene3D" id="1.20.120.530">
    <property type="entry name" value="GntR ligand-binding domain-like"/>
    <property type="match status" value="1"/>
</dbReference>
<organism evidence="5 6">
    <name type="scientific">Rhodococcus daqingensis</name>
    <dbReference type="NCBI Taxonomy" id="2479363"/>
    <lineage>
        <taxon>Bacteria</taxon>
        <taxon>Bacillati</taxon>
        <taxon>Actinomycetota</taxon>
        <taxon>Actinomycetes</taxon>
        <taxon>Mycobacteriales</taxon>
        <taxon>Nocardiaceae</taxon>
        <taxon>Rhodococcus</taxon>
    </lineage>
</organism>
<dbReference type="EMBL" id="JBHTCS010000001">
    <property type="protein sequence ID" value="MFC7446404.1"/>
    <property type="molecule type" value="Genomic_DNA"/>
</dbReference>
<reference evidence="6" key="1">
    <citation type="journal article" date="2019" name="Int. J. Syst. Evol. Microbiol.">
        <title>The Global Catalogue of Microorganisms (GCM) 10K type strain sequencing project: providing services to taxonomists for standard genome sequencing and annotation.</title>
        <authorList>
            <consortium name="The Broad Institute Genomics Platform"/>
            <consortium name="The Broad Institute Genome Sequencing Center for Infectious Disease"/>
            <person name="Wu L."/>
            <person name="Ma J."/>
        </authorList>
    </citation>
    <scope>NUCLEOTIDE SEQUENCE [LARGE SCALE GENOMIC DNA]</scope>
    <source>
        <strain evidence="6">ICMP 19430</strain>
    </source>
</reference>
<dbReference type="PROSITE" id="PS50949">
    <property type="entry name" value="HTH_GNTR"/>
    <property type="match status" value="1"/>
</dbReference>
<dbReference type="InterPro" id="IPR036390">
    <property type="entry name" value="WH_DNA-bd_sf"/>
</dbReference>
<dbReference type="InterPro" id="IPR000524">
    <property type="entry name" value="Tscrpt_reg_HTH_GntR"/>
</dbReference>
<dbReference type="Gene3D" id="1.10.10.10">
    <property type="entry name" value="Winged helix-like DNA-binding domain superfamily/Winged helix DNA-binding domain"/>
    <property type="match status" value="1"/>
</dbReference>